<organism evidence="2 4">
    <name type="scientific">Francisella adeliensis</name>
    <dbReference type="NCBI Taxonomy" id="2007306"/>
    <lineage>
        <taxon>Bacteria</taxon>
        <taxon>Pseudomonadati</taxon>
        <taxon>Pseudomonadota</taxon>
        <taxon>Gammaproteobacteria</taxon>
        <taxon>Thiotrichales</taxon>
        <taxon>Francisellaceae</taxon>
        <taxon>Francisella</taxon>
    </lineage>
</organism>
<keyword evidence="1" id="KW-0472">Membrane</keyword>
<dbReference type="OrthoDB" id="5604428at2"/>
<evidence type="ECO:0000256" key="1">
    <source>
        <dbReference type="SAM" id="Phobius"/>
    </source>
</evidence>
<feature type="transmembrane region" description="Helical" evidence="1">
    <location>
        <begin position="108"/>
        <end position="135"/>
    </location>
</feature>
<accession>A0A2Z4XYT5</accession>
<keyword evidence="1" id="KW-1133">Transmembrane helix</keyword>
<sequence>MLKKYINNIGFCLGVVGLIVFMFGLVETNIDNKNLFILLATFILLISAVIQGEVFFIGSQSIAWITAVMTFFEIDQNYIIIAFILLVTIFALGYFFKNKLLFSNACAFVGLIALCLGIALGMNEPMVICGLFLAIYACFSIKDGYSIGWVFLVLNLVFAVVAINSLYAFY</sequence>
<evidence type="ECO:0000313" key="5">
    <source>
        <dbReference type="Proteomes" id="UP000681131"/>
    </source>
</evidence>
<feature type="transmembrane region" description="Helical" evidence="1">
    <location>
        <begin position="35"/>
        <end position="58"/>
    </location>
</feature>
<keyword evidence="1" id="KW-0812">Transmembrane</keyword>
<keyword evidence="5" id="KW-1185">Reference proteome</keyword>
<dbReference type="EMBL" id="CP043424">
    <property type="protein sequence ID" value="QIW12171.1"/>
    <property type="molecule type" value="Genomic_DNA"/>
</dbReference>
<evidence type="ECO:0000313" key="2">
    <source>
        <dbReference type="EMBL" id="AXA33934.1"/>
    </source>
</evidence>
<feature type="transmembrane region" description="Helical" evidence="1">
    <location>
        <begin position="147"/>
        <end position="169"/>
    </location>
</feature>
<dbReference type="EMBL" id="CP021781">
    <property type="protein sequence ID" value="AXA33934.1"/>
    <property type="molecule type" value="Genomic_DNA"/>
</dbReference>
<name>A0A2Z4XYT5_9GAMM</name>
<dbReference type="AlphaFoldDB" id="A0A2Z4XYT5"/>
<evidence type="ECO:0000313" key="4">
    <source>
        <dbReference type="Proteomes" id="UP000251120"/>
    </source>
</evidence>
<dbReference type="RefSeq" id="WP_112870109.1">
    <property type="nucleotide sequence ID" value="NZ_CP021781.1"/>
</dbReference>
<proteinExistence type="predicted"/>
<feature type="transmembrane region" description="Helical" evidence="1">
    <location>
        <begin position="6"/>
        <end position="26"/>
    </location>
</feature>
<protein>
    <submittedName>
        <fullName evidence="2">MFS transporter</fullName>
    </submittedName>
</protein>
<evidence type="ECO:0000313" key="3">
    <source>
        <dbReference type="EMBL" id="QIW12171.1"/>
    </source>
</evidence>
<reference evidence="2 4" key="1">
    <citation type="submission" date="2017-06" db="EMBL/GenBank/DDBJ databases">
        <title>Complete genome of Francisella adeliensis.</title>
        <authorList>
            <person name="Vallesi A."/>
            <person name="Sjodin A."/>
        </authorList>
    </citation>
    <scope>NUCLEOTIDE SEQUENCE [LARGE SCALE GENOMIC DNA]</scope>
    <source>
        <strain evidence="2 4">FDC440</strain>
    </source>
</reference>
<dbReference type="KEGG" id="fad:CDH04_05665"/>
<gene>
    <name evidence="2" type="ORF">CDH04_05665</name>
    <name evidence="3" type="ORF">FZC43_05670</name>
</gene>
<dbReference type="Proteomes" id="UP000681131">
    <property type="component" value="Chromosome"/>
</dbReference>
<dbReference type="Proteomes" id="UP000251120">
    <property type="component" value="Chromosome"/>
</dbReference>
<reference evidence="3 5" key="2">
    <citation type="submission" date="2019-08" db="EMBL/GenBank/DDBJ databases">
        <title>Complete genome sequences of Francisella adeliensis (FSC1325 and FSC1326).</title>
        <authorList>
            <person name="Ohrman C."/>
            <person name="Uneklint I."/>
            <person name="Vallesi A."/>
            <person name="Karlsson L."/>
            <person name="Sjodin A."/>
        </authorList>
    </citation>
    <scope>NUCLEOTIDE SEQUENCE [LARGE SCALE GENOMIC DNA]</scope>
    <source>
        <strain evidence="3 5">FSC1325</strain>
    </source>
</reference>
<feature type="transmembrane region" description="Helical" evidence="1">
    <location>
        <begin position="78"/>
        <end position="96"/>
    </location>
</feature>